<protein>
    <submittedName>
        <fullName evidence="1">Uncharacterized protein</fullName>
    </submittedName>
</protein>
<proteinExistence type="predicted"/>
<organism evidence="1 2">
    <name type="scientific">Roseisolibacter agri</name>
    <dbReference type="NCBI Taxonomy" id="2014610"/>
    <lineage>
        <taxon>Bacteria</taxon>
        <taxon>Pseudomonadati</taxon>
        <taxon>Gemmatimonadota</taxon>
        <taxon>Gemmatimonadia</taxon>
        <taxon>Gemmatimonadales</taxon>
        <taxon>Gemmatimonadaceae</taxon>
        <taxon>Roseisolibacter</taxon>
    </lineage>
</organism>
<evidence type="ECO:0000313" key="1">
    <source>
        <dbReference type="EMBL" id="GLC25777.1"/>
    </source>
</evidence>
<sequence length="62" mass="7128">MLVRVLFHLLVTGTPRVRRPSQPAPRFARALQLPLPHDHLRRLRGDVWIASTPHIPAPPRGW</sequence>
<dbReference type="AlphaFoldDB" id="A0AA37Q6U7"/>
<dbReference type="EMBL" id="BRXS01000003">
    <property type="protein sequence ID" value="GLC25777.1"/>
    <property type="molecule type" value="Genomic_DNA"/>
</dbReference>
<reference evidence="1" key="1">
    <citation type="submission" date="2022-08" db="EMBL/GenBank/DDBJ databases">
        <title>Draft genome sequencing of Roseisolibacter agri AW1220.</title>
        <authorList>
            <person name="Tobiishi Y."/>
            <person name="Tonouchi A."/>
        </authorList>
    </citation>
    <scope>NUCLEOTIDE SEQUENCE</scope>
    <source>
        <strain evidence="1">AW1220</strain>
    </source>
</reference>
<evidence type="ECO:0000313" key="2">
    <source>
        <dbReference type="Proteomes" id="UP001161325"/>
    </source>
</evidence>
<accession>A0AA37Q6U7</accession>
<comment type="caution">
    <text evidence="1">The sequence shown here is derived from an EMBL/GenBank/DDBJ whole genome shotgun (WGS) entry which is preliminary data.</text>
</comment>
<dbReference type="Proteomes" id="UP001161325">
    <property type="component" value="Unassembled WGS sequence"/>
</dbReference>
<name>A0AA37Q6U7_9BACT</name>
<dbReference type="RefSeq" id="WP_284350237.1">
    <property type="nucleotide sequence ID" value="NZ_BRXS01000003.1"/>
</dbReference>
<gene>
    <name evidence="1" type="ORF">rosag_22900</name>
</gene>
<keyword evidence="2" id="KW-1185">Reference proteome</keyword>